<dbReference type="AlphaFoldDB" id="A0A926DX12"/>
<comment type="caution">
    <text evidence="3">The sequence shown here is derived from an EMBL/GenBank/DDBJ whole genome shotgun (WGS) entry which is preliminary data.</text>
</comment>
<reference evidence="3" key="1">
    <citation type="submission" date="2020-08" db="EMBL/GenBank/DDBJ databases">
        <title>Genome public.</title>
        <authorList>
            <person name="Liu C."/>
            <person name="Sun Q."/>
        </authorList>
    </citation>
    <scope>NUCLEOTIDE SEQUENCE</scope>
    <source>
        <strain evidence="3">NSJ-31</strain>
    </source>
</reference>
<name>A0A926DX12_9FIRM</name>
<sequence length="208" mass="22666">MDHSPRKPTGIRTLKEKPNRPGICGPKTLRHAAFLGALTVILALALVACGKQKAVTERNIADELTRPFESTVSIKYKEIDATAKIAKQTPGYCKITFASPEALQDMAVEFTVDKVNIDYKKLHTSFNPSSIPGSAVSKMLVSAIDSATKDSGVRVEYKDDILLVTGQMEDGAGEFILRMDAKNGNLIRLSVPGDDFEAEFSNFNFVAQ</sequence>
<evidence type="ECO:0000313" key="3">
    <source>
        <dbReference type="EMBL" id="MBC8546968.1"/>
    </source>
</evidence>
<evidence type="ECO:0000256" key="1">
    <source>
        <dbReference type="SAM" id="MobiDB-lite"/>
    </source>
</evidence>
<feature type="transmembrane region" description="Helical" evidence="2">
    <location>
        <begin position="29"/>
        <end position="49"/>
    </location>
</feature>
<feature type="region of interest" description="Disordered" evidence="1">
    <location>
        <begin position="1"/>
        <end position="21"/>
    </location>
</feature>
<organism evidence="3 4">
    <name type="scientific">Ligaoa zhengdingensis</name>
    <dbReference type="NCBI Taxonomy" id="2763658"/>
    <lineage>
        <taxon>Bacteria</taxon>
        <taxon>Bacillati</taxon>
        <taxon>Bacillota</taxon>
        <taxon>Clostridia</taxon>
        <taxon>Eubacteriales</taxon>
        <taxon>Oscillospiraceae</taxon>
        <taxon>Ligaoa</taxon>
    </lineage>
</organism>
<dbReference type="EMBL" id="JACRST010000012">
    <property type="protein sequence ID" value="MBC8546968.1"/>
    <property type="molecule type" value="Genomic_DNA"/>
</dbReference>
<keyword evidence="4" id="KW-1185">Reference proteome</keyword>
<evidence type="ECO:0000313" key="4">
    <source>
        <dbReference type="Proteomes" id="UP000653127"/>
    </source>
</evidence>
<keyword evidence="2" id="KW-0812">Transmembrane</keyword>
<evidence type="ECO:0000256" key="2">
    <source>
        <dbReference type="SAM" id="Phobius"/>
    </source>
</evidence>
<keyword evidence="2" id="KW-0472">Membrane</keyword>
<gene>
    <name evidence="3" type="ORF">H8711_08475</name>
</gene>
<protein>
    <submittedName>
        <fullName evidence="3">Uncharacterized protein</fullName>
    </submittedName>
</protein>
<dbReference type="Proteomes" id="UP000653127">
    <property type="component" value="Unassembled WGS sequence"/>
</dbReference>
<dbReference type="RefSeq" id="WP_249283044.1">
    <property type="nucleotide sequence ID" value="NZ_JACRST010000012.1"/>
</dbReference>
<keyword evidence="2" id="KW-1133">Transmembrane helix</keyword>
<accession>A0A926DX12</accession>
<proteinExistence type="predicted"/>